<feature type="transmembrane region" description="Helical" evidence="1">
    <location>
        <begin position="194"/>
        <end position="211"/>
    </location>
</feature>
<gene>
    <name evidence="2" type="ORF">FA15DRAFT_700380</name>
</gene>
<dbReference type="EMBL" id="ML210151">
    <property type="protein sequence ID" value="TFK29100.1"/>
    <property type="molecule type" value="Genomic_DNA"/>
</dbReference>
<organism evidence="2 3">
    <name type="scientific">Coprinopsis marcescibilis</name>
    <name type="common">Agaric fungus</name>
    <name type="synonym">Psathyrella marcescibilis</name>
    <dbReference type="NCBI Taxonomy" id="230819"/>
    <lineage>
        <taxon>Eukaryota</taxon>
        <taxon>Fungi</taxon>
        <taxon>Dikarya</taxon>
        <taxon>Basidiomycota</taxon>
        <taxon>Agaricomycotina</taxon>
        <taxon>Agaricomycetes</taxon>
        <taxon>Agaricomycetidae</taxon>
        <taxon>Agaricales</taxon>
        <taxon>Agaricineae</taxon>
        <taxon>Psathyrellaceae</taxon>
        <taxon>Coprinopsis</taxon>
    </lineage>
</organism>
<dbReference type="OrthoDB" id="2923771at2759"/>
<keyword evidence="3" id="KW-1185">Reference proteome</keyword>
<feature type="transmembrane region" description="Helical" evidence="1">
    <location>
        <begin position="161"/>
        <end position="187"/>
    </location>
</feature>
<dbReference type="Pfam" id="PF14494">
    <property type="entry name" value="DUF4436"/>
    <property type="match status" value="1"/>
</dbReference>
<dbReference type="InterPro" id="IPR027948">
    <property type="entry name" value="DUF4436"/>
</dbReference>
<dbReference type="AlphaFoldDB" id="A0A5C3L8K9"/>
<protein>
    <submittedName>
        <fullName evidence="2">Uncharacterized protein</fullName>
    </submittedName>
</protein>
<evidence type="ECO:0000256" key="1">
    <source>
        <dbReference type="SAM" id="Phobius"/>
    </source>
</evidence>
<reference evidence="2 3" key="1">
    <citation type="journal article" date="2019" name="Nat. Ecol. Evol.">
        <title>Megaphylogeny resolves global patterns of mushroom evolution.</title>
        <authorList>
            <person name="Varga T."/>
            <person name="Krizsan K."/>
            <person name="Foldi C."/>
            <person name="Dima B."/>
            <person name="Sanchez-Garcia M."/>
            <person name="Sanchez-Ramirez S."/>
            <person name="Szollosi G.J."/>
            <person name="Szarkandi J.G."/>
            <person name="Papp V."/>
            <person name="Albert L."/>
            <person name="Andreopoulos W."/>
            <person name="Angelini C."/>
            <person name="Antonin V."/>
            <person name="Barry K.W."/>
            <person name="Bougher N.L."/>
            <person name="Buchanan P."/>
            <person name="Buyck B."/>
            <person name="Bense V."/>
            <person name="Catcheside P."/>
            <person name="Chovatia M."/>
            <person name="Cooper J."/>
            <person name="Damon W."/>
            <person name="Desjardin D."/>
            <person name="Finy P."/>
            <person name="Geml J."/>
            <person name="Haridas S."/>
            <person name="Hughes K."/>
            <person name="Justo A."/>
            <person name="Karasinski D."/>
            <person name="Kautmanova I."/>
            <person name="Kiss B."/>
            <person name="Kocsube S."/>
            <person name="Kotiranta H."/>
            <person name="LaButti K.M."/>
            <person name="Lechner B.E."/>
            <person name="Liimatainen K."/>
            <person name="Lipzen A."/>
            <person name="Lukacs Z."/>
            <person name="Mihaltcheva S."/>
            <person name="Morgado L.N."/>
            <person name="Niskanen T."/>
            <person name="Noordeloos M.E."/>
            <person name="Ohm R.A."/>
            <person name="Ortiz-Santana B."/>
            <person name="Ovrebo C."/>
            <person name="Racz N."/>
            <person name="Riley R."/>
            <person name="Savchenko A."/>
            <person name="Shiryaev A."/>
            <person name="Soop K."/>
            <person name="Spirin V."/>
            <person name="Szebenyi C."/>
            <person name="Tomsovsky M."/>
            <person name="Tulloss R.E."/>
            <person name="Uehling J."/>
            <person name="Grigoriev I.V."/>
            <person name="Vagvolgyi C."/>
            <person name="Papp T."/>
            <person name="Martin F.M."/>
            <person name="Miettinen O."/>
            <person name="Hibbett D.S."/>
            <person name="Nagy L.G."/>
        </authorList>
    </citation>
    <scope>NUCLEOTIDE SEQUENCE [LARGE SCALE GENOMIC DNA]</scope>
    <source>
        <strain evidence="2 3">CBS 121175</strain>
    </source>
</reference>
<feature type="non-terminal residue" evidence="2">
    <location>
        <position position="1"/>
    </location>
</feature>
<accession>A0A5C3L8K9</accession>
<proteinExistence type="predicted"/>
<keyword evidence="1" id="KW-1133">Transmembrane helix</keyword>
<feature type="transmembrane region" description="Helical" evidence="1">
    <location>
        <begin position="223"/>
        <end position="244"/>
    </location>
</feature>
<dbReference type="STRING" id="230819.A0A5C3L8K9"/>
<dbReference type="Proteomes" id="UP000307440">
    <property type="component" value="Unassembled WGS sequence"/>
</dbReference>
<sequence>FIGERNSDCTEQNLDACTTVNLFFDTNYLRADGTFTPEDADNEIHSSDIPTKPIFRLNTRNIAARDIRGKTPTFRTTLALFSPGDHPSSLMNYPFDRYTSEIVMFAQEVDSNATVGTAIGKTQGIAIGFETRITHRDDIFIPPGLTEATITLTRSTLVVSYSIVATIAIWIVTIILALVMITSVFFGFKQRPEVLLVPVATLFAFTTLRQSMPGAPEGFDLCGLVPCLALLALTTACTLGVFILSDPASETRRRELHWNRDLLYEAIPALKHTAIKGRGK</sequence>
<keyword evidence="1" id="KW-0812">Transmembrane</keyword>
<name>A0A5C3L8K9_COPMA</name>
<evidence type="ECO:0000313" key="3">
    <source>
        <dbReference type="Proteomes" id="UP000307440"/>
    </source>
</evidence>
<keyword evidence="1" id="KW-0472">Membrane</keyword>
<evidence type="ECO:0000313" key="2">
    <source>
        <dbReference type="EMBL" id="TFK29100.1"/>
    </source>
</evidence>